<gene>
    <name evidence="2" type="ORF">CURHAP_LOCUS33576</name>
    <name evidence="3" type="ORF">ORAREDHAP_LOCUS33126</name>
</gene>
<accession>A0A6J5XAU6</accession>
<dbReference type="EMBL" id="CAEKDK010000005">
    <property type="protein sequence ID" value="CAB4280675.1"/>
    <property type="molecule type" value="Genomic_DNA"/>
</dbReference>
<evidence type="ECO:0000313" key="3">
    <source>
        <dbReference type="EMBL" id="CAB4311080.1"/>
    </source>
</evidence>
<reference evidence="5" key="1">
    <citation type="journal article" date="2020" name="Genome Biol.">
        <title>Gamete binning: chromosome-level and haplotype-resolved genome assembly enabled by high-throughput single-cell sequencing of gamete genomes.</title>
        <authorList>
            <person name="Campoy J.A."/>
            <person name="Sun H."/>
            <person name="Goel M."/>
            <person name="Jiao W.-B."/>
            <person name="Folz-Donahue K."/>
            <person name="Wang N."/>
            <person name="Rubio M."/>
            <person name="Liu C."/>
            <person name="Kukat C."/>
            <person name="Ruiz D."/>
            <person name="Huettel B."/>
            <person name="Schneeberger K."/>
        </authorList>
    </citation>
    <scope>NUCLEOTIDE SEQUENCE [LARGE SCALE GENOMIC DNA]</scope>
    <source>
        <strain evidence="5">cv. Rojo Pasion</strain>
    </source>
</reference>
<evidence type="ECO:0000256" key="1">
    <source>
        <dbReference type="SAM" id="MobiDB-lite"/>
    </source>
</evidence>
<protein>
    <submittedName>
        <fullName evidence="3">Uncharacterized protein</fullName>
    </submittedName>
</protein>
<reference evidence="3 4" key="2">
    <citation type="submission" date="2020-05" db="EMBL/GenBank/DDBJ databases">
        <authorList>
            <person name="Campoy J."/>
            <person name="Schneeberger K."/>
            <person name="Spophaly S."/>
        </authorList>
    </citation>
    <scope>NUCLEOTIDE SEQUENCE [LARGE SCALE GENOMIC DNA]</scope>
    <source>
        <strain evidence="3">PruArmRojPasFocal</strain>
    </source>
</reference>
<sequence length="61" mass="6983">MDDDRPWSQKQVADSKTSRTAMELHDKESQYGACLQKHVSKDSGEVATYFDLAVYQSMVRI</sequence>
<proteinExistence type="predicted"/>
<dbReference type="EMBL" id="CAEKKB010000005">
    <property type="protein sequence ID" value="CAB4311080.1"/>
    <property type="molecule type" value="Genomic_DNA"/>
</dbReference>
<evidence type="ECO:0000313" key="5">
    <source>
        <dbReference type="Proteomes" id="UP000507245"/>
    </source>
</evidence>
<dbReference type="Proteomes" id="UP000507245">
    <property type="component" value="Unassembled WGS sequence"/>
</dbReference>
<name>A0A6J5XAU6_PRUAR</name>
<keyword evidence="5" id="KW-1185">Reference proteome</keyword>
<evidence type="ECO:0000313" key="4">
    <source>
        <dbReference type="Proteomes" id="UP000507222"/>
    </source>
</evidence>
<evidence type="ECO:0000313" key="2">
    <source>
        <dbReference type="EMBL" id="CAB4280675.1"/>
    </source>
</evidence>
<feature type="region of interest" description="Disordered" evidence="1">
    <location>
        <begin position="1"/>
        <end position="23"/>
    </location>
</feature>
<organism evidence="3 5">
    <name type="scientific">Prunus armeniaca</name>
    <name type="common">Apricot</name>
    <name type="synonym">Armeniaca vulgaris</name>
    <dbReference type="NCBI Taxonomy" id="36596"/>
    <lineage>
        <taxon>Eukaryota</taxon>
        <taxon>Viridiplantae</taxon>
        <taxon>Streptophyta</taxon>
        <taxon>Embryophyta</taxon>
        <taxon>Tracheophyta</taxon>
        <taxon>Spermatophyta</taxon>
        <taxon>Magnoliopsida</taxon>
        <taxon>eudicotyledons</taxon>
        <taxon>Gunneridae</taxon>
        <taxon>Pentapetalae</taxon>
        <taxon>rosids</taxon>
        <taxon>fabids</taxon>
        <taxon>Rosales</taxon>
        <taxon>Rosaceae</taxon>
        <taxon>Amygdaloideae</taxon>
        <taxon>Amygdaleae</taxon>
        <taxon>Prunus</taxon>
    </lineage>
</organism>
<feature type="compositionally biased region" description="Polar residues" evidence="1">
    <location>
        <begin position="8"/>
        <end position="20"/>
    </location>
</feature>
<dbReference type="AlphaFoldDB" id="A0A6J5XAU6"/>
<dbReference type="Proteomes" id="UP000507222">
    <property type="component" value="Unassembled WGS sequence"/>
</dbReference>